<dbReference type="PROSITE" id="PS00094">
    <property type="entry name" value="C5_MTASE_1"/>
    <property type="match status" value="1"/>
</dbReference>
<dbReference type="InterPro" id="IPR018117">
    <property type="entry name" value="C5_DNA_meth_AS"/>
</dbReference>
<keyword evidence="2 5" id="KW-0808">Transferase</keyword>
<dbReference type="InterPro" id="IPR001525">
    <property type="entry name" value="C5_MeTfrase"/>
</dbReference>
<dbReference type="InterPro" id="IPR031303">
    <property type="entry name" value="C5_meth_CS"/>
</dbReference>
<evidence type="ECO:0000256" key="5">
    <source>
        <dbReference type="PROSITE-ProRule" id="PRU01016"/>
    </source>
</evidence>
<dbReference type="SUPFAM" id="SSF53335">
    <property type="entry name" value="S-adenosyl-L-methionine-dependent methyltransferases"/>
    <property type="match status" value="1"/>
</dbReference>
<dbReference type="Gene3D" id="3.90.120.10">
    <property type="entry name" value="DNA Methylase, subunit A, domain 2"/>
    <property type="match status" value="1"/>
</dbReference>
<dbReference type="PANTHER" id="PTHR46098:SF1">
    <property type="entry name" value="TRNA (CYTOSINE(38)-C(5))-METHYLTRANSFERASE"/>
    <property type="match status" value="1"/>
</dbReference>
<proteinExistence type="inferred from homology"/>
<keyword evidence="1 5" id="KW-0489">Methyltransferase</keyword>
<keyword evidence="9" id="KW-1185">Reference proteome</keyword>
<dbReference type="PROSITE" id="PS00095">
    <property type="entry name" value="C5_MTASE_2"/>
    <property type="match status" value="1"/>
</dbReference>
<comment type="catalytic activity">
    <reaction evidence="7">
        <text>a 2'-deoxycytidine in DNA + S-adenosyl-L-methionine = a 5-methyl-2'-deoxycytidine in DNA + S-adenosyl-L-homocysteine + H(+)</text>
        <dbReference type="Rhea" id="RHEA:13681"/>
        <dbReference type="Rhea" id="RHEA-COMP:11369"/>
        <dbReference type="Rhea" id="RHEA-COMP:11370"/>
        <dbReference type="ChEBI" id="CHEBI:15378"/>
        <dbReference type="ChEBI" id="CHEBI:57856"/>
        <dbReference type="ChEBI" id="CHEBI:59789"/>
        <dbReference type="ChEBI" id="CHEBI:85452"/>
        <dbReference type="ChEBI" id="CHEBI:85454"/>
        <dbReference type="EC" id="2.1.1.37"/>
    </reaction>
</comment>
<evidence type="ECO:0000256" key="1">
    <source>
        <dbReference type="ARBA" id="ARBA00022603"/>
    </source>
</evidence>
<dbReference type="RefSeq" id="WP_190402988.1">
    <property type="nucleotide sequence ID" value="NZ_JACJQB010000012.1"/>
</dbReference>
<dbReference type="EC" id="2.1.1.37" evidence="7"/>
<comment type="similarity">
    <text evidence="5 6">Belongs to the class I-like SAM-binding methyltransferase superfamily. C5-methyltransferase family.</text>
</comment>
<name>A0ABR7ZWH5_9CYAN</name>
<dbReference type="Pfam" id="PF00145">
    <property type="entry name" value="DNA_methylase"/>
    <property type="match status" value="1"/>
</dbReference>
<feature type="active site" evidence="5">
    <location>
        <position position="85"/>
    </location>
</feature>
<comment type="caution">
    <text evidence="8">The sequence shown here is derived from an EMBL/GenBank/DDBJ whole genome shotgun (WGS) entry which is preliminary data.</text>
</comment>
<evidence type="ECO:0000256" key="4">
    <source>
        <dbReference type="ARBA" id="ARBA00022747"/>
    </source>
</evidence>
<dbReference type="CDD" id="cd00315">
    <property type="entry name" value="Cyt_C5_DNA_methylase"/>
    <property type="match status" value="1"/>
</dbReference>
<evidence type="ECO:0000313" key="8">
    <source>
        <dbReference type="EMBL" id="MBD2188125.1"/>
    </source>
</evidence>
<gene>
    <name evidence="8" type="primary">dcm</name>
    <name evidence="8" type="ORF">H6F41_08215</name>
</gene>
<accession>A0ABR7ZWH5</accession>
<dbReference type="Gene3D" id="3.40.50.150">
    <property type="entry name" value="Vaccinia Virus protein VP39"/>
    <property type="match status" value="1"/>
</dbReference>
<dbReference type="PRINTS" id="PR00105">
    <property type="entry name" value="C5METTRFRASE"/>
</dbReference>
<dbReference type="EMBL" id="JACJQB010000012">
    <property type="protein sequence ID" value="MBD2188125.1"/>
    <property type="molecule type" value="Genomic_DNA"/>
</dbReference>
<protein>
    <recommendedName>
        <fullName evidence="7">Cytosine-specific methyltransferase</fullName>
        <ecNumber evidence="7">2.1.1.37</ecNumber>
    </recommendedName>
</protein>
<dbReference type="Proteomes" id="UP000642094">
    <property type="component" value="Unassembled WGS sequence"/>
</dbReference>
<evidence type="ECO:0000256" key="7">
    <source>
        <dbReference type="RuleBase" id="RU000417"/>
    </source>
</evidence>
<evidence type="ECO:0000256" key="3">
    <source>
        <dbReference type="ARBA" id="ARBA00022691"/>
    </source>
</evidence>
<dbReference type="InterPro" id="IPR029063">
    <property type="entry name" value="SAM-dependent_MTases_sf"/>
</dbReference>
<dbReference type="GO" id="GO:0003886">
    <property type="term" value="F:DNA (cytosine-5-)-methyltransferase activity"/>
    <property type="evidence" value="ECO:0007669"/>
    <property type="project" value="UniProtKB-EC"/>
</dbReference>
<evidence type="ECO:0000313" key="9">
    <source>
        <dbReference type="Proteomes" id="UP000642094"/>
    </source>
</evidence>
<sequence length="342" mass="38728">MKKLRIVSLFSGCGGSDLGLLGGFSFLGEHYKRLRTSIVLANDIDVFAADTYKANFKHNFICKSITDISSIEIPEHDVLVGGFPCQAFSIIGQRKGLNDTRGQLFLEMGRILKDKQPLAFIAENVKGLTNIQKGKIFETILKEFEQSGYNIFYKILNAANYGIPQKRERVFIVGFRKDLKVEFVFPTSSDKLIPLKLVLQDDYDKRFIFSERAVQGLKNSNKAFNKGRIQDIEKPCNTINSHLAKISLNGTDPVLLVNLEKEIYRRFTPLEAARIQSFPDNFIFPVSEFQTYKQIGNAIPPVLMWHLFQEVLSSIDNAVSTSTITKSYNSHFHIMPVLASTR</sequence>
<keyword evidence="3 5" id="KW-0949">S-adenosyl-L-methionine</keyword>
<reference evidence="8 9" key="1">
    <citation type="journal article" date="2020" name="ISME J.">
        <title>Comparative genomics reveals insights into cyanobacterial evolution and habitat adaptation.</title>
        <authorList>
            <person name="Chen M.Y."/>
            <person name="Teng W.K."/>
            <person name="Zhao L."/>
            <person name="Hu C.X."/>
            <person name="Zhou Y.K."/>
            <person name="Han B.P."/>
            <person name="Song L.R."/>
            <person name="Shu W.S."/>
        </authorList>
    </citation>
    <scope>NUCLEOTIDE SEQUENCE [LARGE SCALE GENOMIC DNA]</scope>
    <source>
        <strain evidence="8 9">FACHB-723</strain>
    </source>
</reference>
<dbReference type="NCBIfam" id="TIGR00675">
    <property type="entry name" value="dcm"/>
    <property type="match status" value="1"/>
</dbReference>
<dbReference type="InterPro" id="IPR050750">
    <property type="entry name" value="C5-MTase"/>
</dbReference>
<dbReference type="PROSITE" id="PS51679">
    <property type="entry name" value="SAM_MT_C5"/>
    <property type="match status" value="1"/>
</dbReference>
<organism evidence="8 9">
    <name type="scientific">Pseudanabaena mucicola FACHB-723</name>
    <dbReference type="NCBI Taxonomy" id="2692860"/>
    <lineage>
        <taxon>Bacteria</taxon>
        <taxon>Bacillati</taxon>
        <taxon>Cyanobacteriota</taxon>
        <taxon>Cyanophyceae</taxon>
        <taxon>Pseudanabaenales</taxon>
        <taxon>Pseudanabaenaceae</taxon>
        <taxon>Pseudanabaena</taxon>
    </lineage>
</organism>
<keyword evidence="4" id="KW-0680">Restriction system</keyword>
<evidence type="ECO:0000256" key="2">
    <source>
        <dbReference type="ARBA" id="ARBA00022679"/>
    </source>
</evidence>
<dbReference type="GO" id="GO:0032259">
    <property type="term" value="P:methylation"/>
    <property type="evidence" value="ECO:0007669"/>
    <property type="project" value="UniProtKB-KW"/>
</dbReference>
<dbReference type="PANTHER" id="PTHR46098">
    <property type="entry name" value="TRNA (CYTOSINE(38)-C(5))-METHYLTRANSFERASE"/>
    <property type="match status" value="1"/>
</dbReference>
<evidence type="ECO:0000256" key="6">
    <source>
        <dbReference type="RuleBase" id="RU000416"/>
    </source>
</evidence>